<feature type="region of interest" description="Disordered" evidence="1">
    <location>
        <begin position="24"/>
        <end position="76"/>
    </location>
</feature>
<accession>A6NXH4</accession>
<reference evidence="2 3" key="2">
    <citation type="submission" date="2007-06" db="EMBL/GenBank/DDBJ databases">
        <title>Draft genome sequence of Pseudoflavonifractor capillosus ATCC 29799.</title>
        <authorList>
            <person name="Sudarsanam P."/>
            <person name="Ley R."/>
            <person name="Guruge J."/>
            <person name="Turnbaugh P.J."/>
            <person name="Mahowald M."/>
            <person name="Liep D."/>
            <person name="Gordon J."/>
        </authorList>
    </citation>
    <scope>NUCLEOTIDE SEQUENCE [LARGE SCALE GENOMIC DNA]</scope>
    <source>
        <strain evidence="2 3">ATCC 29799</strain>
    </source>
</reference>
<feature type="compositionally biased region" description="Basic residues" evidence="1">
    <location>
        <begin position="54"/>
        <end position="73"/>
    </location>
</feature>
<comment type="caution">
    <text evidence="2">The sequence shown here is derived from an EMBL/GenBank/DDBJ whole genome shotgun (WGS) entry which is preliminary data.</text>
</comment>
<evidence type="ECO:0000313" key="3">
    <source>
        <dbReference type="Proteomes" id="UP000003639"/>
    </source>
</evidence>
<evidence type="ECO:0000256" key="1">
    <source>
        <dbReference type="SAM" id="MobiDB-lite"/>
    </source>
</evidence>
<dbReference type="Proteomes" id="UP000003639">
    <property type="component" value="Unassembled WGS sequence"/>
</dbReference>
<dbReference type="EMBL" id="AAXG02000028">
    <property type="protein sequence ID" value="EDM98994.1"/>
    <property type="molecule type" value="Genomic_DNA"/>
</dbReference>
<sequence length="125" mass="14564">MYLKVYNFNVQSNGLRQSQIYAESDNTMNEPLNDYQPKTMQEQNERKLSDSKAKKLKKKLKKAKKAKKKLRRGLKAERKLNAERELRYQLEAELKLAKYLLRLTAQTNGILPALPGESHDWGDTP</sequence>
<feature type="compositionally biased region" description="Basic and acidic residues" evidence="1">
    <location>
        <begin position="43"/>
        <end position="53"/>
    </location>
</feature>
<dbReference type="STRING" id="411467.BACCAP_02920"/>
<name>A6NXH4_9FIRM</name>
<reference evidence="2 3" key="1">
    <citation type="submission" date="2007-04" db="EMBL/GenBank/DDBJ databases">
        <authorList>
            <person name="Fulton L."/>
            <person name="Clifton S."/>
            <person name="Fulton B."/>
            <person name="Xu J."/>
            <person name="Minx P."/>
            <person name="Pepin K.H."/>
            <person name="Johnson M."/>
            <person name="Thiruvilangam P."/>
            <person name="Bhonagiri V."/>
            <person name="Nash W.E."/>
            <person name="Mardis E.R."/>
            <person name="Wilson R.K."/>
        </authorList>
    </citation>
    <scope>NUCLEOTIDE SEQUENCE [LARGE SCALE GENOMIC DNA]</scope>
    <source>
        <strain evidence="2 3">ATCC 29799</strain>
    </source>
</reference>
<organism evidence="2 3">
    <name type="scientific">Pseudoflavonifractor capillosus ATCC 29799</name>
    <dbReference type="NCBI Taxonomy" id="411467"/>
    <lineage>
        <taxon>Bacteria</taxon>
        <taxon>Bacillati</taxon>
        <taxon>Bacillota</taxon>
        <taxon>Clostridia</taxon>
        <taxon>Eubacteriales</taxon>
        <taxon>Oscillospiraceae</taxon>
        <taxon>Pseudoflavonifractor</taxon>
    </lineage>
</organism>
<protein>
    <submittedName>
        <fullName evidence="2">Uncharacterized protein</fullName>
    </submittedName>
</protein>
<proteinExistence type="predicted"/>
<evidence type="ECO:0000313" key="2">
    <source>
        <dbReference type="EMBL" id="EDM98994.1"/>
    </source>
</evidence>
<dbReference type="AlphaFoldDB" id="A6NXH4"/>
<gene>
    <name evidence="2" type="ORF">BACCAP_02920</name>
</gene>
<keyword evidence="3" id="KW-1185">Reference proteome</keyword>
<feature type="compositionally biased region" description="Polar residues" evidence="1">
    <location>
        <begin position="24"/>
        <end position="42"/>
    </location>
</feature>